<evidence type="ECO:0000313" key="5">
    <source>
        <dbReference type="EMBL" id="QSF54780.1"/>
    </source>
</evidence>
<evidence type="ECO:0000313" key="6">
    <source>
        <dbReference type="Proteomes" id="UP000662957"/>
    </source>
</evidence>
<gene>
    <name evidence="5" type="ORF">JX001_02875</name>
</gene>
<protein>
    <submittedName>
        <fullName evidence="5">Arginase family protein</fullName>
    </submittedName>
</protein>
<keyword evidence="2" id="KW-0378">Hydrolase</keyword>
<dbReference type="EMBL" id="CP070968">
    <property type="protein sequence ID" value="QSF54780.1"/>
    <property type="molecule type" value="Genomic_DNA"/>
</dbReference>
<evidence type="ECO:0000256" key="2">
    <source>
        <dbReference type="ARBA" id="ARBA00022801"/>
    </source>
</evidence>
<dbReference type="SUPFAM" id="SSF52768">
    <property type="entry name" value="Arginase/deacetylase"/>
    <property type="match status" value="1"/>
</dbReference>
<dbReference type="Pfam" id="PF00491">
    <property type="entry name" value="Arginase"/>
    <property type="match status" value="1"/>
</dbReference>
<evidence type="ECO:0000256" key="4">
    <source>
        <dbReference type="PROSITE-ProRule" id="PRU00742"/>
    </source>
</evidence>
<organism evidence="5 6">
    <name type="scientific">Brevundimonas fontaquae</name>
    <dbReference type="NCBI Taxonomy" id="2813778"/>
    <lineage>
        <taxon>Bacteria</taxon>
        <taxon>Pseudomonadati</taxon>
        <taxon>Pseudomonadota</taxon>
        <taxon>Alphaproteobacteria</taxon>
        <taxon>Caulobacterales</taxon>
        <taxon>Caulobacteraceae</taxon>
        <taxon>Brevundimonas</taxon>
    </lineage>
</organism>
<keyword evidence="1" id="KW-0479">Metal-binding</keyword>
<dbReference type="PANTHER" id="PTHR43782:SF3">
    <property type="entry name" value="ARGINASE"/>
    <property type="match status" value="1"/>
</dbReference>
<sequence>MTVTLYAGAAGDRNLRAMRGSVELGSVIAQSYGVAADIVGEAAAVIEGGWAAQLSAALPNLRSLAVKIAQRLDNGEPLVLTTGRCAASLATLPMVAQRYPDAAIVWFDAHGDSNLPDGPGATEASYLGGMVITGAAGEWRTGLGEGLNLANVILVGARDLDPPEQARIDAGEISLVPPGAELGLRLREAIRGRQLYIHLDCDVLTAGLLATEYQVAGGLQWRDLLEAFEVLADHDVLGLEIAEYEASWPDGRPNDPNPLLAAIQPVLRRMLGGGDDQHAT</sequence>
<reference evidence="5 6" key="1">
    <citation type="submission" date="2021-02" db="EMBL/GenBank/DDBJ databases">
        <title>Brevundimonas sp. CS1 genome sequence.</title>
        <authorList>
            <person name="Lee K."/>
            <person name="Choi Y.-J."/>
            <person name="Son H.-R."/>
        </authorList>
    </citation>
    <scope>NUCLEOTIDE SEQUENCE [LARGE SCALE GENOMIC DNA]</scope>
    <source>
        <strain evidence="5 6">CS1</strain>
    </source>
</reference>
<dbReference type="CDD" id="cd09999">
    <property type="entry name" value="Arginase-like_1"/>
    <property type="match status" value="1"/>
</dbReference>
<evidence type="ECO:0000256" key="1">
    <source>
        <dbReference type="ARBA" id="ARBA00022723"/>
    </source>
</evidence>
<keyword evidence="6" id="KW-1185">Reference proteome</keyword>
<keyword evidence="3" id="KW-0464">Manganese</keyword>
<proteinExistence type="inferred from homology"/>
<name>A0ABX7LSS2_9CAUL</name>
<dbReference type="PANTHER" id="PTHR43782">
    <property type="entry name" value="ARGINASE"/>
    <property type="match status" value="1"/>
</dbReference>
<dbReference type="PROSITE" id="PS51409">
    <property type="entry name" value="ARGINASE_2"/>
    <property type="match status" value="1"/>
</dbReference>
<evidence type="ECO:0000256" key="3">
    <source>
        <dbReference type="ARBA" id="ARBA00023211"/>
    </source>
</evidence>
<comment type="similarity">
    <text evidence="4">Belongs to the arginase family.</text>
</comment>
<dbReference type="InterPro" id="IPR006035">
    <property type="entry name" value="Ureohydrolase"/>
</dbReference>
<dbReference type="Gene3D" id="3.40.800.10">
    <property type="entry name" value="Ureohydrolase domain"/>
    <property type="match status" value="1"/>
</dbReference>
<dbReference type="RefSeq" id="WP_205682214.1">
    <property type="nucleotide sequence ID" value="NZ_CP070968.1"/>
</dbReference>
<accession>A0ABX7LSS2</accession>
<dbReference type="InterPro" id="IPR023696">
    <property type="entry name" value="Ureohydrolase_dom_sf"/>
</dbReference>
<dbReference type="Proteomes" id="UP000662957">
    <property type="component" value="Chromosome"/>
</dbReference>